<dbReference type="InterPro" id="IPR044087">
    <property type="entry name" value="NahD-like"/>
</dbReference>
<accession>A0ABR8TNG0</accession>
<dbReference type="InterPro" id="IPR001853">
    <property type="entry name" value="DSBA-like_thioredoxin_dom"/>
</dbReference>
<feature type="domain" description="DSBA-like thioredoxin" evidence="2">
    <location>
        <begin position="4"/>
        <end position="194"/>
    </location>
</feature>
<evidence type="ECO:0000256" key="1">
    <source>
        <dbReference type="PIRNR" id="PIRNR006386"/>
    </source>
</evidence>
<protein>
    <recommendedName>
        <fullName evidence="1">2-hydroxychromene-2-carboxylate isomerase</fullName>
        <ecNumber evidence="1">5.99.1.4</ecNumber>
    </recommendedName>
</protein>
<dbReference type="InterPro" id="IPR051924">
    <property type="entry name" value="GST_Kappa/NadH"/>
</dbReference>
<dbReference type="SUPFAM" id="SSF52833">
    <property type="entry name" value="Thioredoxin-like"/>
    <property type="match status" value="1"/>
</dbReference>
<keyword evidence="4" id="KW-1185">Reference proteome</keyword>
<sequence length="196" mass="21783">MSRTVEFLFDFGSPASYLAWTQLPRIAADTDAEIVWRPILLGGIFKATGNTPPLAVPAKGRHLLLDLARFAKRYGVPMNFNPHFPINTLQLMRGAIGYLGSEQFDRYMTAMFEGIWVHQKDLGKPEVVAEVLEAAGLSSEEFQHLIGSDEVKERLKTSTEEAVKRGVFGAPSFFVGDQLYFGQDRLDFIAEALAAN</sequence>
<dbReference type="GO" id="GO:0016853">
    <property type="term" value="F:isomerase activity"/>
    <property type="evidence" value="ECO:0007669"/>
    <property type="project" value="UniProtKB-KW"/>
</dbReference>
<reference evidence="3 4" key="1">
    <citation type="submission" date="2020-08" db="EMBL/GenBank/DDBJ databases">
        <title>A Genomic Blueprint of the Chicken Gut Microbiome.</title>
        <authorList>
            <person name="Gilroy R."/>
            <person name="Ravi A."/>
            <person name="Getino M."/>
            <person name="Pursley I."/>
            <person name="Horton D.L."/>
            <person name="Alikhan N.-F."/>
            <person name="Baker D."/>
            <person name="Gharbi K."/>
            <person name="Hall N."/>
            <person name="Watson M."/>
            <person name="Adriaenssens E.M."/>
            <person name="Foster-Nyarko E."/>
            <person name="Jarju S."/>
            <person name="Secka A."/>
            <person name="Antonio M."/>
            <person name="Oren A."/>
            <person name="Chaudhuri R."/>
            <person name="La Ragione R.M."/>
            <person name="Hildebrand F."/>
            <person name="Pallen M.J."/>
        </authorList>
    </citation>
    <scope>NUCLEOTIDE SEQUENCE [LARGE SCALE GENOMIC DNA]</scope>
    <source>
        <strain evidence="3 4">Sa2CUA2</strain>
    </source>
</reference>
<dbReference type="PANTHER" id="PTHR42943">
    <property type="entry name" value="GLUTATHIONE S-TRANSFERASE KAPPA"/>
    <property type="match status" value="1"/>
</dbReference>
<dbReference type="InterPro" id="IPR014440">
    <property type="entry name" value="HCCAis_GSTk"/>
</dbReference>
<comment type="caution">
    <text evidence="3">The sequence shown here is derived from an EMBL/GenBank/DDBJ whole genome shotgun (WGS) entry which is preliminary data.</text>
</comment>
<evidence type="ECO:0000313" key="3">
    <source>
        <dbReference type="EMBL" id="MBD7977023.1"/>
    </source>
</evidence>
<dbReference type="PIRSF" id="PIRSF006386">
    <property type="entry name" value="HCCAis_GSTk"/>
    <property type="match status" value="1"/>
</dbReference>
<dbReference type="Proteomes" id="UP000611945">
    <property type="component" value="Unassembled WGS sequence"/>
</dbReference>
<comment type="similarity">
    <text evidence="1">Belongs to the GST superfamily. NadH family.</text>
</comment>
<keyword evidence="1 3" id="KW-0413">Isomerase</keyword>
<evidence type="ECO:0000313" key="4">
    <source>
        <dbReference type="Proteomes" id="UP000611945"/>
    </source>
</evidence>
<dbReference type="Pfam" id="PF01323">
    <property type="entry name" value="DSBA"/>
    <property type="match status" value="1"/>
</dbReference>
<evidence type="ECO:0000259" key="2">
    <source>
        <dbReference type="Pfam" id="PF01323"/>
    </source>
</evidence>
<dbReference type="PANTHER" id="PTHR42943:SF2">
    <property type="entry name" value="GLUTATHIONE S-TRANSFERASE KAPPA 1"/>
    <property type="match status" value="1"/>
</dbReference>
<dbReference type="RefSeq" id="WP_251835785.1">
    <property type="nucleotide sequence ID" value="NZ_JACSQG010000002.1"/>
</dbReference>
<gene>
    <name evidence="3" type="ORF">H9642_07435</name>
</gene>
<name>A0ABR8TNG0_9PSED</name>
<comment type="catalytic activity">
    <reaction evidence="1">
        <text>2-hydroxychromene-2-carboxylate = (3E)-4-(2-hydroxyphenyl)-2-oxobut-3-enoate</text>
        <dbReference type="Rhea" id="RHEA:27401"/>
        <dbReference type="ChEBI" id="CHEBI:59350"/>
        <dbReference type="ChEBI" id="CHEBI:59353"/>
        <dbReference type="EC" id="5.99.1.4"/>
    </reaction>
</comment>
<proteinExistence type="inferred from homology"/>
<organism evidence="3 4">
    <name type="scientific">Serpens gallinarum</name>
    <dbReference type="NCBI Taxonomy" id="2763075"/>
    <lineage>
        <taxon>Bacteria</taxon>
        <taxon>Pseudomonadati</taxon>
        <taxon>Pseudomonadota</taxon>
        <taxon>Gammaproteobacteria</taxon>
        <taxon>Pseudomonadales</taxon>
        <taxon>Pseudomonadaceae</taxon>
        <taxon>Pseudomonas</taxon>
    </lineage>
</organism>
<dbReference type="CDD" id="cd03022">
    <property type="entry name" value="DsbA_HCCA_Iso"/>
    <property type="match status" value="1"/>
</dbReference>
<dbReference type="EMBL" id="JACSQG010000002">
    <property type="protein sequence ID" value="MBD7977023.1"/>
    <property type="molecule type" value="Genomic_DNA"/>
</dbReference>
<dbReference type="Gene3D" id="3.40.30.10">
    <property type="entry name" value="Glutaredoxin"/>
    <property type="match status" value="1"/>
</dbReference>
<dbReference type="EC" id="5.99.1.4" evidence="1"/>
<dbReference type="InterPro" id="IPR036249">
    <property type="entry name" value="Thioredoxin-like_sf"/>
</dbReference>